<dbReference type="Proteomes" id="UP000887159">
    <property type="component" value="Unassembled WGS sequence"/>
</dbReference>
<dbReference type="GO" id="GO:0016787">
    <property type="term" value="F:hydrolase activity"/>
    <property type="evidence" value="ECO:0007669"/>
    <property type="project" value="UniProtKB-KW"/>
</dbReference>
<keyword evidence="1" id="KW-0067">ATP-binding</keyword>
<name>A0A8X6VS93_TRICX</name>
<gene>
    <name evidence="3" type="primary">pif1</name>
    <name evidence="3" type="ORF">TNCV_210711</name>
</gene>
<feature type="domain" description="DNA helicase Pif1-like DEAD-box helicase" evidence="2">
    <location>
        <begin position="2"/>
        <end position="79"/>
    </location>
</feature>
<comment type="cofactor">
    <cofactor evidence="1">
        <name>Mg(2+)</name>
        <dbReference type="ChEBI" id="CHEBI:18420"/>
    </cofactor>
</comment>
<comment type="caution">
    <text evidence="3">The sequence shown here is derived from an EMBL/GenBank/DDBJ whole genome shotgun (WGS) entry which is preliminary data.</text>
</comment>
<dbReference type="InterPro" id="IPR010285">
    <property type="entry name" value="DNA_helicase_pif1-like_DEAD"/>
</dbReference>
<dbReference type="EMBL" id="BMAU01021355">
    <property type="protein sequence ID" value="GFY20439.1"/>
    <property type="molecule type" value="Genomic_DNA"/>
</dbReference>
<dbReference type="PANTHER" id="PTHR10492:SF57">
    <property type="entry name" value="ATP-DEPENDENT DNA HELICASE"/>
    <property type="match status" value="1"/>
</dbReference>
<comment type="catalytic activity">
    <reaction evidence="1">
        <text>ATP + H2O = ADP + phosphate + H(+)</text>
        <dbReference type="Rhea" id="RHEA:13065"/>
        <dbReference type="ChEBI" id="CHEBI:15377"/>
        <dbReference type="ChEBI" id="CHEBI:15378"/>
        <dbReference type="ChEBI" id="CHEBI:30616"/>
        <dbReference type="ChEBI" id="CHEBI:43474"/>
        <dbReference type="ChEBI" id="CHEBI:456216"/>
        <dbReference type="EC" id="5.6.2.3"/>
    </reaction>
</comment>
<keyword evidence="1" id="KW-0234">DNA repair</keyword>
<dbReference type="GO" id="GO:0006281">
    <property type="term" value="P:DNA repair"/>
    <property type="evidence" value="ECO:0007669"/>
    <property type="project" value="UniProtKB-KW"/>
</dbReference>
<reference evidence="3" key="1">
    <citation type="submission" date="2020-08" db="EMBL/GenBank/DDBJ databases">
        <title>Multicomponent nature underlies the extraordinary mechanical properties of spider dragline silk.</title>
        <authorList>
            <person name="Kono N."/>
            <person name="Nakamura H."/>
            <person name="Mori M."/>
            <person name="Yoshida Y."/>
            <person name="Ohtoshi R."/>
            <person name="Malay A.D."/>
            <person name="Moran D.A.P."/>
            <person name="Tomita M."/>
            <person name="Numata K."/>
            <person name="Arakawa K."/>
        </authorList>
    </citation>
    <scope>NUCLEOTIDE SEQUENCE</scope>
</reference>
<dbReference type="GO" id="GO:0005524">
    <property type="term" value="F:ATP binding"/>
    <property type="evidence" value="ECO:0007669"/>
    <property type="project" value="UniProtKB-KW"/>
</dbReference>
<protein>
    <recommendedName>
        <fullName evidence="1">ATP-dependent DNA helicase</fullName>
        <ecNumber evidence="1">5.6.2.3</ecNumber>
    </recommendedName>
</protein>
<accession>A0A8X6VS93</accession>
<sequence>MGGVVVLLAGDFRQTLPVIKRGTATDEINACLKASYLRTKVEKLYLITNMQVQLFSYVESGACAQKLLEIGEGYLDTDQEGMVLFTHQFCHVVESEDELIDQVFPNMQQHILEEKWLCERTLPAPKNETVAKVNKKI</sequence>
<keyword evidence="1" id="KW-0233">DNA recombination</keyword>
<keyword evidence="1" id="KW-0227">DNA damage</keyword>
<dbReference type="EC" id="5.6.2.3" evidence="1"/>
<dbReference type="Pfam" id="PF05970">
    <property type="entry name" value="PIF1"/>
    <property type="match status" value="1"/>
</dbReference>
<keyword evidence="1" id="KW-0547">Nucleotide-binding</keyword>
<comment type="similarity">
    <text evidence="1">Belongs to the helicase family.</text>
</comment>
<dbReference type="GO" id="GO:0006310">
    <property type="term" value="P:DNA recombination"/>
    <property type="evidence" value="ECO:0007669"/>
    <property type="project" value="UniProtKB-KW"/>
</dbReference>
<dbReference type="GO" id="GO:0043139">
    <property type="term" value="F:5'-3' DNA helicase activity"/>
    <property type="evidence" value="ECO:0007669"/>
    <property type="project" value="UniProtKB-EC"/>
</dbReference>
<keyword evidence="1 3" id="KW-0347">Helicase</keyword>
<keyword evidence="1" id="KW-0378">Hydrolase</keyword>
<evidence type="ECO:0000313" key="4">
    <source>
        <dbReference type="Proteomes" id="UP000887159"/>
    </source>
</evidence>
<organism evidence="3 4">
    <name type="scientific">Trichonephila clavipes</name>
    <name type="common">Golden silk orbweaver</name>
    <name type="synonym">Nephila clavipes</name>
    <dbReference type="NCBI Taxonomy" id="2585209"/>
    <lineage>
        <taxon>Eukaryota</taxon>
        <taxon>Metazoa</taxon>
        <taxon>Ecdysozoa</taxon>
        <taxon>Arthropoda</taxon>
        <taxon>Chelicerata</taxon>
        <taxon>Arachnida</taxon>
        <taxon>Araneae</taxon>
        <taxon>Araneomorphae</taxon>
        <taxon>Entelegynae</taxon>
        <taxon>Araneoidea</taxon>
        <taxon>Nephilidae</taxon>
        <taxon>Trichonephila</taxon>
    </lineage>
</organism>
<dbReference type="AlphaFoldDB" id="A0A8X6VS93"/>
<evidence type="ECO:0000259" key="2">
    <source>
        <dbReference type="Pfam" id="PF05970"/>
    </source>
</evidence>
<dbReference type="GO" id="GO:0000723">
    <property type="term" value="P:telomere maintenance"/>
    <property type="evidence" value="ECO:0007669"/>
    <property type="project" value="InterPro"/>
</dbReference>
<evidence type="ECO:0000313" key="3">
    <source>
        <dbReference type="EMBL" id="GFY20439.1"/>
    </source>
</evidence>
<proteinExistence type="inferred from homology"/>
<dbReference type="PANTHER" id="PTHR10492">
    <property type="match status" value="1"/>
</dbReference>
<keyword evidence="4" id="KW-1185">Reference proteome</keyword>
<evidence type="ECO:0000256" key="1">
    <source>
        <dbReference type="RuleBase" id="RU363044"/>
    </source>
</evidence>